<sequence length="113" mass="12967">MGSLVVALTLFGYSGSREVRNGRNKRMGGEKEMKRYYRGQNHEARSRMIDTRVHLREPGQRGCVEGTEIKMEHTIRARSFAAGQAVIGQNIAKISQQSYGGEERYYRDIRAHY</sequence>
<proteinExistence type="predicted"/>
<accession>A0A9P4GW47</accession>
<dbReference type="AlphaFoldDB" id="A0A9P4GW47"/>
<evidence type="ECO:0000313" key="2">
    <source>
        <dbReference type="Proteomes" id="UP000799777"/>
    </source>
</evidence>
<keyword evidence="2" id="KW-1185">Reference proteome</keyword>
<dbReference type="EMBL" id="ML978324">
    <property type="protein sequence ID" value="KAF2023798.1"/>
    <property type="molecule type" value="Genomic_DNA"/>
</dbReference>
<name>A0A9P4GW47_9PLEO</name>
<dbReference type="Proteomes" id="UP000799777">
    <property type="component" value="Unassembled WGS sequence"/>
</dbReference>
<evidence type="ECO:0000313" key="1">
    <source>
        <dbReference type="EMBL" id="KAF2023798.1"/>
    </source>
</evidence>
<gene>
    <name evidence="1" type="ORF">EK21DRAFT_118429</name>
</gene>
<reference evidence="1" key="1">
    <citation type="journal article" date="2020" name="Stud. Mycol.">
        <title>101 Dothideomycetes genomes: a test case for predicting lifestyles and emergence of pathogens.</title>
        <authorList>
            <person name="Haridas S."/>
            <person name="Albert R."/>
            <person name="Binder M."/>
            <person name="Bloem J."/>
            <person name="Labutti K."/>
            <person name="Salamov A."/>
            <person name="Andreopoulos B."/>
            <person name="Baker S."/>
            <person name="Barry K."/>
            <person name="Bills G."/>
            <person name="Bluhm B."/>
            <person name="Cannon C."/>
            <person name="Castanera R."/>
            <person name="Culley D."/>
            <person name="Daum C."/>
            <person name="Ezra D."/>
            <person name="Gonzalez J."/>
            <person name="Henrissat B."/>
            <person name="Kuo A."/>
            <person name="Liang C."/>
            <person name="Lipzen A."/>
            <person name="Lutzoni F."/>
            <person name="Magnuson J."/>
            <person name="Mondo S."/>
            <person name="Nolan M."/>
            <person name="Ohm R."/>
            <person name="Pangilinan J."/>
            <person name="Park H.-J."/>
            <person name="Ramirez L."/>
            <person name="Alfaro M."/>
            <person name="Sun H."/>
            <person name="Tritt A."/>
            <person name="Yoshinaga Y."/>
            <person name="Zwiers L.-H."/>
            <person name="Turgeon B."/>
            <person name="Goodwin S."/>
            <person name="Spatafora J."/>
            <person name="Crous P."/>
            <person name="Grigoriev I."/>
        </authorList>
    </citation>
    <scope>NUCLEOTIDE SEQUENCE</scope>
    <source>
        <strain evidence="1">CBS 110217</strain>
    </source>
</reference>
<comment type="caution">
    <text evidence="1">The sequence shown here is derived from an EMBL/GenBank/DDBJ whole genome shotgun (WGS) entry which is preliminary data.</text>
</comment>
<protein>
    <submittedName>
        <fullName evidence="1">Uncharacterized protein</fullName>
    </submittedName>
</protein>
<organism evidence="1 2">
    <name type="scientific">Setomelanomma holmii</name>
    <dbReference type="NCBI Taxonomy" id="210430"/>
    <lineage>
        <taxon>Eukaryota</taxon>
        <taxon>Fungi</taxon>
        <taxon>Dikarya</taxon>
        <taxon>Ascomycota</taxon>
        <taxon>Pezizomycotina</taxon>
        <taxon>Dothideomycetes</taxon>
        <taxon>Pleosporomycetidae</taxon>
        <taxon>Pleosporales</taxon>
        <taxon>Pleosporineae</taxon>
        <taxon>Phaeosphaeriaceae</taxon>
        <taxon>Setomelanomma</taxon>
    </lineage>
</organism>